<dbReference type="RefSeq" id="YP_009693768.1">
    <property type="nucleotide sequence ID" value="NC_044740.1"/>
</dbReference>
<evidence type="ECO:0000256" key="4">
    <source>
        <dbReference type="ARBA" id="ARBA00022679"/>
    </source>
</evidence>
<dbReference type="GO" id="GO:0006260">
    <property type="term" value="P:DNA replication"/>
    <property type="evidence" value="ECO:0007669"/>
    <property type="project" value="UniProtKB-KW"/>
</dbReference>
<keyword evidence="7" id="KW-0239">DNA-directed DNA polymerase</keyword>
<proteinExistence type="inferred from homology"/>
<evidence type="ECO:0000256" key="6">
    <source>
        <dbReference type="ARBA" id="ARBA00022705"/>
    </source>
</evidence>
<feature type="domain" description="DNA-directed DNA polymerase family B mitochondria/virus" evidence="10">
    <location>
        <begin position="41"/>
        <end position="160"/>
    </location>
</feature>
<evidence type="ECO:0000256" key="9">
    <source>
        <dbReference type="ARBA" id="ARBA00049244"/>
    </source>
</evidence>
<keyword evidence="5" id="KW-0548">Nucleotidyltransferase</keyword>
<evidence type="ECO:0000259" key="10">
    <source>
        <dbReference type="Pfam" id="PF03175"/>
    </source>
</evidence>
<sequence>MDLLSLSYYDGLKARSFFISDYGSVKELICDVLKNLLVKTNTSKNIYVHNSSNFDLIFLLKHIANYPGIVLDPIIKDGKFINLKIRFGSNKEFSIDLKDYFLLLPIYLRKFAEYFNIDTLNSIFPYSFVKKENLNYIGTVPNLEVFNDVSEKDFNNYKQDFANKD</sequence>
<keyword evidence="11" id="KW-0496">Mitochondrion</keyword>
<accession>A0A5A4UA97</accession>
<dbReference type="SUPFAM" id="SSF53098">
    <property type="entry name" value="Ribonuclease H-like"/>
    <property type="match status" value="1"/>
</dbReference>
<dbReference type="InterPro" id="IPR012337">
    <property type="entry name" value="RNaseH-like_sf"/>
</dbReference>
<dbReference type="EC" id="2.7.7.7" evidence="2"/>
<name>A0A5A4UA97_9AGAM</name>
<evidence type="ECO:0000256" key="2">
    <source>
        <dbReference type="ARBA" id="ARBA00012417"/>
    </source>
</evidence>
<organism evidence="11">
    <name type="scientific">Inonotus obliquus</name>
    <dbReference type="NCBI Taxonomy" id="167356"/>
    <lineage>
        <taxon>Eukaryota</taxon>
        <taxon>Fungi</taxon>
        <taxon>Dikarya</taxon>
        <taxon>Basidiomycota</taxon>
        <taxon>Agaricomycotina</taxon>
        <taxon>Agaricomycetes</taxon>
        <taxon>Hymenochaetales</taxon>
        <taxon>Hymenochaetaceae</taxon>
        <taxon>Inonotus</taxon>
    </lineage>
</organism>
<dbReference type="Pfam" id="PF03175">
    <property type="entry name" value="DNA_pol_B_2"/>
    <property type="match status" value="1"/>
</dbReference>
<protein>
    <recommendedName>
        <fullName evidence="3">Probable DNA polymerase</fullName>
        <ecNumber evidence="2">2.7.7.7</ecNumber>
    </recommendedName>
</protein>
<evidence type="ECO:0000313" key="11">
    <source>
        <dbReference type="EMBL" id="BBN21294.1"/>
    </source>
</evidence>
<comment type="catalytic activity">
    <reaction evidence="9">
        <text>DNA(n) + a 2'-deoxyribonucleoside 5'-triphosphate = DNA(n+1) + diphosphate</text>
        <dbReference type="Rhea" id="RHEA:22508"/>
        <dbReference type="Rhea" id="RHEA-COMP:17339"/>
        <dbReference type="Rhea" id="RHEA-COMP:17340"/>
        <dbReference type="ChEBI" id="CHEBI:33019"/>
        <dbReference type="ChEBI" id="CHEBI:61560"/>
        <dbReference type="ChEBI" id="CHEBI:173112"/>
        <dbReference type="EC" id="2.7.7.7"/>
    </reaction>
</comment>
<reference evidence="11" key="1">
    <citation type="submission" date="2019-08" db="EMBL/GenBank/DDBJ databases">
        <title>The complete mitochondrial genome sequence of the medicinal mushroom, Inonotus obliquus.</title>
        <authorList>
            <person name="Agnestisia R."/>
            <person name="Ono A."/>
            <person name="Nakamura L."/>
            <person name="Chino R."/>
            <person name="Aiso H."/>
            <person name="Nezu I."/>
            <person name="Ishiguri H."/>
            <person name="Yokota S."/>
            <person name="Suzuki T."/>
        </authorList>
    </citation>
    <scope>NUCLEOTIDE SEQUENCE</scope>
    <source>
        <strain evidence="11">NBRC113408</strain>
    </source>
</reference>
<evidence type="ECO:0000256" key="7">
    <source>
        <dbReference type="ARBA" id="ARBA00022932"/>
    </source>
</evidence>
<keyword evidence="8" id="KW-0238">DNA-binding</keyword>
<keyword evidence="6" id="KW-0235">DNA replication</keyword>
<dbReference type="InterPro" id="IPR036397">
    <property type="entry name" value="RNaseH_sf"/>
</dbReference>
<dbReference type="GO" id="GO:0003887">
    <property type="term" value="F:DNA-directed DNA polymerase activity"/>
    <property type="evidence" value="ECO:0007669"/>
    <property type="project" value="UniProtKB-KW"/>
</dbReference>
<evidence type="ECO:0000256" key="1">
    <source>
        <dbReference type="ARBA" id="ARBA00005755"/>
    </source>
</evidence>
<geneLocation type="mitochondrion" evidence="11"/>
<dbReference type="GeneID" id="41799614"/>
<dbReference type="Gene3D" id="3.30.420.10">
    <property type="entry name" value="Ribonuclease H-like superfamily/Ribonuclease H"/>
    <property type="match status" value="1"/>
</dbReference>
<dbReference type="GO" id="GO:0000166">
    <property type="term" value="F:nucleotide binding"/>
    <property type="evidence" value="ECO:0007669"/>
    <property type="project" value="InterPro"/>
</dbReference>
<dbReference type="EMBL" id="LC497415">
    <property type="protein sequence ID" value="BBN21294.1"/>
    <property type="molecule type" value="Genomic_DNA"/>
</dbReference>
<keyword evidence="4" id="KW-0808">Transferase</keyword>
<dbReference type="AlphaFoldDB" id="A0A5A4UA97"/>
<dbReference type="GO" id="GO:0003677">
    <property type="term" value="F:DNA binding"/>
    <property type="evidence" value="ECO:0007669"/>
    <property type="project" value="UniProtKB-KW"/>
</dbReference>
<dbReference type="InterPro" id="IPR004868">
    <property type="entry name" value="DNA-dir_DNA_pol_B_mt/vir"/>
</dbReference>
<evidence type="ECO:0000256" key="8">
    <source>
        <dbReference type="ARBA" id="ARBA00023125"/>
    </source>
</evidence>
<gene>
    <name evidence="11" type="primary">orf165</name>
</gene>
<evidence type="ECO:0000256" key="5">
    <source>
        <dbReference type="ARBA" id="ARBA00022695"/>
    </source>
</evidence>
<comment type="similarity">
    <text evidence="1">Belongs to the DNA polymerase type-B family.</text>
</comment>
<evidence type="ECO:0000256" key="3">
    <source>
        <dbReference type="ARBA" id="ARBA00014385"/>
    </source>
</evidence>